<evidence type="ECO:0000256" key="3">
    <source>
        <dbReference type="ARBA" id="ARBA00022553"/>
    </source>
</evidence>
<dbReference type="InterPro" id="IPR026657">
    <property type="entry name" value="DDA3/GTSE-1"/>
</dbReference>
<feature type="compositionally biased region" description="Low complexity" evidence="5">
    <location>
        <begin position="342"/>
        <end position="375"/>
    </location>
</feature>
<reference evidence="7" key="2">
    <citation type="submission" date="2025-08" db="UniProtKB">
        <authorList>
            <consortium name="Ensembl"/>
        </authorList>
    </citation>
    <scope>IDENTIFICATION</scope>
</reference>
<feature type="compositionally biased region" description="Low complexity" evidence="5">
    <location>
        <begin position="290"/>
        <end position="307"/>
    </location>
</feature>
<evidence type="ECO:0000313" key="7">
    <source>
        <dbReference type="Ensembl" id="ENSENLP00000016749.1"/>
    </source>
</evidence>
<feature type="compositionally biased region" description="Polar residues" evidence="5">
    <location>
        <begin position="376"/>
        <end position="394"/>
    </location>
</feature>
<organism evidence="7 8">
    <name type="scientific">Echeneis naucrates</name>
    <name type="common">Live sharksucker</name>
    <dbReference type="NCBI Taxonomy" id="173247"/>
    <lineage>
        <taxon>Eukaryota</taxon>
        <taxon>Metazoa</taxon>
        <taxon>Chordata</taxon>
        <taxon>Craniata</taxon>
        <taxon>Vertebrata</taxon>
        <taxon>Euteleostomi</taxon>
        <taxon>Actinopterygii</taxon>
        <taxon>Neopterygii</taxon>
        <taxon>Teleostei</taxon>
        <taxon>Neoteleostei</taxon>
        <taxon>Acanthomorphata</taxon>
        <taxon>Carangaria</taxon>
        <taxon>Carangiformes</taxon>
        <taxon>Echeneidae</taxon>
        <taxon>Echeneis</taxon>
    </lineage>
</organism>
<sequence length="711" mass="75897">MESRANSDLFFLPDEKFDFDVSLSPASSKGDEDEDAVFIGPLSHQERCVSVCMASQLEDSSCATRGSWSPLTEDQLEAVRQEAHRLATQLQNGEPRQLQDEDGVTTDGTTNGEEFVQDSKAKLDALVQTARVLSPIKRQTFCVQDSPMKQLPPAVQRQLQRAKGANASSSTRAVTPIKRTSTRSASATTAPPSRPSTTASSSRPTTRLSTSSPATSARSQPKTALRGKAVLGVGSVLPSKPAVAPTSCSVGKSKVEKTRLQPPSKAVGSWRRSQTLRPSSRAESYEDLLSDSASVASDISDSSLNSSQVGKRTLAPPTKNVMRNPSGVKAPPTRATNRKNTSSSSSSVSSFNSSMSLSPAKGKLNSSLNRSLSGSTGPAPSSINRPASHSSKPRCSTVFAAAPEPASSSTANRRSLSTRMLPEAERTKPARSTPLKRAEATPLKGMPAKRVLGRSASVSTSVRTQSVLKAMAKPEAAVLPTPSRDDVSKVLKPKRPMSASNVDSLPMTPSLQMKARRPSALPTPMRHRMSGIPTPTSHTRAARMPPTFDLNSAPRSARKESSVSPAPIVAQEAEPDNTPDIQPFCLEEEQLPSEPSPTSPPCSPPQLDQSESTDSGPPSPGQSEPSKNLIELETMEENHTKSQEVLLLDLPAPALQPQEKLLIDLTNTPDLIRTSTTTCTTSQLIDLSSPLIKWSPEDKRENNAPLINLSF</sequence>
<dbReference type="Pfam" id="PF15259">
    <property type="entry name" value="GTSE1_N"/>
    <property type="match status" value="1"/>
</dbReference>
<dbReference type="GO" id="GO:0005881">
    <property type="term" value="C:cytoplasmic microtubule"/>
    <property type="evidence" value="ECO:0007669"/>
    <property type="project" value="TreeGrafter"/>
</dbReference>
<dbReference type="OrthoDB" id="10072587at2759"/>
<keyword evidence="3" id="KW-0597">Phosphoprotein</keyword>
<proteinExistence type="predicted"/>
<keyword evidence="8" id="KW-1185">Reference proteome</keyword>
<feature type="domain" description="G2 and S phase-expressed protein 1 N-terminal" evidence="6">
    <location>
        <begin position="10"/>
        <end position="146"/>
    </location>
</feature>
<feature type="region of interest" description="Disordered" evidence="5">
    <location>
        <begin position="477"/>
        <end position="565"/>
    </location>
</feature>
<feature type="compositionally biased region" description="Pro residues" evidence="5">
    <location>
        <begin position="594"/>
        <end position="604"/>
    </location>
</feature>
<dbReference type="GO" id="GO:0008017">
    <property type="term" value="F:microtubule binding"/>
    <property type="evidence" value="ECO:0007669"/>
    <property type="project" value="TreeGrafter"/>
</dbReference>
<evidence type="ECO:0000256" key="5">
    <source>
        <dbReference type="SAM" id="MobiDB-lite"/>
    </source>
</evidence>
<evidence type="ECO:0000256" key="4">
    <source>
        <dbReference type="ARBA" id="ARBA00023212"/>
    </source>
</evidence>
<reference evidence="7" key="1">
    <citation type="submission" date="2021-04" db="EMBL/GenBank/DDBJ databases">
        <authorList>
            <consortium name="Wellcome Sanger Institute Data Sharing"/>
        </authorList>
    </citation>
    <scope>NUCLEOTIDE SEQUENCE [LARGE SCALE GENOMIC DNA]</scope>
</reference>
<dbReference type="PANTHER" id="PTHR21584:SF10">
    <property type="entry name" value="G2 AND S PHASE-EXPRESSED PROTEIN 1"/>
    <property type="match status" value="1"/>
</dbReference>
<keyword evidence="2" id="KW-0963">Cytoplasm</keyword>
<feature type="region of interest" description="Disordered" evidence="5">
    <location>
        <begin position="153"/>
        <end position="449"/>
    </location>
</feature>
<feature type="compositionally biased region" description="Polar residues" evidence="5">
    <location>
        <begin position="498"/>
        <end position="511"/>
    </location>
</feature>
<gene>
    <name evidence="7" type="primary">gtse1</name>
</gene>
<dbReference type="PANTHER" id="PTHR21584">
    <property type="entry name" value="DIFFERENTIAL DISPLAY AND ACTIVATED BY P53 DDA3 /G2 S PHASE EXPRESSED 1"/>
    <property type="match status" value="1"/>
</dbReference>
<feature type="compositionally biased region" description="Polar residues" evidence="5">
    <location>
        <begin position="271"/>
        <end position="282"/>
    </location>
</feature>
<reference evidence="7" key="3">
    <citation type="submission" date="2025-09" db="UniProtKB">
        <authorList>
            <consortium name="Ensembl"/>
        </authorList>
    </citation>
    <scope>IDENTIFICATION</scope>
</reference>
<dbReference type="InParanoid" id="A0A665UCC5"/>
<dbReference type="OMA" id="MTPKMMP"/>
<dbReference type="AlphaFoldDB" id="A0A665UCC5"/>
<feature type="region of interest" description="Disordered" evidence="5">
    <location>
        <begin position="589"/>
        <end position="627"/>
    </location>
</feature>
<evidence type="ECO:0000313" key="8">
    <source>
        <dbReference type="Proteomes" id="UP000472264"/>
    </source>
</evidence>
<feature type="region of interest" description="Disordered" evidence="5">
    <location>
        <begin position="88"/>
        <end position="112"/>
    </location>
</feature>
<feature type="compositionally biased region" description="Low complexity" evidence="5">
    <location>
        <begin position="182"/>
        <end position="219"/>
    </location>
</feature>
<dbReference type="Proteomes" id="UP000472264">
    <property type="component" value="Chromosome 16"/>
</dbReference>
<evidence type="ECO:0000256" key="2">
    <source>
        <dbReference type="ARBA" id="ARBA00022490"/>
    </source>
</evidence>
<feature type="compositionally biased region" description="Low complexity" evidence="5">
    <location>
        <begin position="400"/>
        <end position="411"/>
    </location>
</feature>
<evidence type="ECO:0000259" key="6">
    <source>
        <dbReference type="Pfam" id="PF15259"/>
    </source>
</evidence>
<accession>A0A665UCC5</accession>
<name>A0A665UCC5_ECHNA</name>
<protein>
    <submittedName>
        <fullName evidence="7">G2 and S phase-expressed protein 1-like</fullName>
    </submittedName>
</protein>
<comment type="subcellular location">
    <subcellularLocation>
        <location evidence="1">Cytoplasm</location>
        <location evidence="1">Cytoskeleton</location>
    </subcellularLocation>
</comment>
<evidence type="ECO:0000256" key="1">
    <source>
        <dbReference type="ARBA" id="ARBA00004245"/>
    </source>
</evidence>
<dbReference type="InterPro" id="IPR032768">
    <property type="entry name" value="GTSE1_N"/>
</dbReference>
<keyword evidence="4" id="KW-0206">Cytoskeleton</keyword>
<dbReference type="Ensembl" id="ENSENLT00000017365.1">
    <property type="protein sequence ID" value="ENSENLP00000016749.1"/>
    <property type="gene ID" value="ENSENLG00000007718.1"/>
</dbReference>